<proteinExistence type="predicted"/>
<organism evidence="1">
    <name type="scientific">Podoviridae sp. ct8Lf7</name>
    <dbReference type="NCBI Taxonomy" id="2827723"/>
    <lineage>
        <taxon>Viruses</taxon>
        <taxon>Duplodnaviria</taxon>
        <taxon>Heunggongvirae</taxon>
        <taxon>Uroviricota</taxon>
        <taxon>Caudoviricetes</taxon>
    </lineage>
</organism>
<protein>
    <submittedName>
        <fullName evidence="1">Uncharacterized protein</fullName>
    </submittedName>
</protein>
<accession>A0A8S5S120</accession>
<name>A0A8S5S120_9CAUD</name>
<reference evidence="1" key="1">
    <citation type="journal article" date="2021" name="Proc. Natl. Acad. Sci. U.S.A.">
        <title>A Catalog of Tens of Thousands of Viruses from Human Metagenomes Reveals Hidden Associations with Chronic Diseases.</title>
        <authorList>
            <person name="Tisza M.J."/>
            <person name="Buck C.B."/>
        </authorList>
    </citation>
    <scope>NUCLEOTIDE SEQUENCE</scope>
    <source>
        <strain evidence="1">Ct8Lf7</strain>
    </source>
</reference>
<sequence length="35" mass="4108">MFPELHKRLRENSIFSGTGGTNMKDRVLQLAQYIR</sequence>
<evidence type="ECO:0000313" key="1">
    <source>
        <dbReference type="EMBL" id="DAF44709.1"/>
    </source>
</evidence>
<dbReference type="EMBL" id="BK032511">
    <property type="protein sequence ID" value="DAF44709.1"/>
    <property type="molecule type" value="Genomic_DNA"/>
</dbReference>